<dbReference type="EMBL" id="BAAAMQ010000010">
    <property type="protein sequence ID" value="GAA2107627.1"/>
    <property type="molecule type" value="Genomic_DNA"/>
</dbReference>
<keyword evidence="2" id="KW-1185">Reference proteome</keyword>
<reference evidence="2" key="1">
    <citation type="journal article" date="2019" name="Int. J. Syst. Evol. Microbiol.">
        <title>The Global Catalogue of Microorganisms (GCM) 10K type strain sequencing project: providing services to taxonomists for standard genome sequencing and annotation.</title>
        <authorList>
            <consortium name="The Broad Institute Genomics Platform"/>
            <consortium name="The Broad Institute Genome Sequencing Center for Infectious Disease"/>
            <person name="Wu L."/>
            <person name="Ma J."/>
        </authorList>
    </citation>
    <scope>NUCLEOTIDE SEQUENCE [LARGE SCALE GENOMIC DNA]</scope>
    <source>
        <strain evidence="2">JCM 13813</strain>
    </source>
</reference>
<evidence type="ECO:0000313" key="2">
    <source>
        <dbReference type="Proteomes" id="UP001501161"/>
    </source>
</evidence>
<evidence type="ECO:0000313" key="1">
    <source>
        <dbReference type="EMBL" id="GAA2107627.1"/>
    </source>
</evidence>
<sequence>MTPVRRIAAAALVAALGLGFAVVPMGAASAGIDTTWGGRVVVKK</sequence>
<proteinExistence type="predicted"/>
<name>A0ABP5J016_9ACTN</name>
<comment type="caution">
    <text evidence="1">The sequence shown here is derived from an EMBL/GenBank/DDBJ whole genome shotgun (WGS) entry which is preliminary data.</text>
</comment>
<organism evidence="1 2">
    <name type="scientific">Nocardioides furvisabuli</name>
    <dbReference type="NCBI Taxonomy" id="375542"/>
    <lineage>
        <taxon>Bacteria</taxon>
        <taxon>Bacillati</taxon>
        <taxon>Actinomycetota</taxon>
        <taxon>Actinomycetes</taxon>
        <taxon>Propionibacteriales</taxon>
        <taxon>Nocardioidaceae</taxon>
        <taxon>Nocardioides</taxon>
    </lineage>
</organism>
<protein>
    <submittedName>
        <fullName evidence="1">Uncharacterized protein</fullName>
    </submittedName>
</protein>
<gene>
    <name evidence="1" type="ORF">GCM10009726_21360</name>
</gene>
<accession>A0ABP5J016</accession>
<dbReference type="Proteomes" id="UP001501161">
    <property type="component" value="Unassembled WGS sequence"/>
</dbReference>
<dbReference type="RefSeq" id="WP_269209482.1">
    <property type="nucleotide sequence ID" value="NZ_BAAAMQ010000010.1"/>
</dbReference>